<dbReference type="Pfam" id="PF12896">
    <property type="entry name" value="ANAPC4"/>
    <property type="match status" value="1"/>
</dbReference>
<dbReference type="OMA" id="HCKLFVP"/>
<dbReference type="GO" id="GO:0031145">
    <property type="term" value="P:anaphase-promoting complex-dependent catabolic process"/>
    <property type="evidence" value="ECO:0007669"/>
    <property type="project" value="InterPro"/>
</dbReference>
<feature type="domain" description="Anaphase-promoting complex subunit 4-like WD40" evidence="6">
    <location>
        <begin position="36"/>
        <end position="121"/>
    </location>
</feature>
<dbReference type="InterPro" id="IPR015943">
    <property type="entry name" value="WD40/YVTN_repeat-like_dom_sf"/>
</dbReference>
<evidence type="ECO:0000259" key="6">
    <source>
        <dbReference type="Pfam" id="PF12894"/>
    </source>
</evidence>
<dbReference type="GO" id="GO:0070979">
    <property type="term" value="P:protein K11-linked ubiquitination"/>
    <property type="evidence" value="ECO:0007669"/>
    <property type="project" value="TreeGrafter"/>
</dbReference>
<dbReference type="Gramene" id="ONK69635">
    <property type="protein sequence ID" value="ONK69635"/>
    <property type="gene ID" value="A4U43_C05F25140"/>
</dbReference>
<organism evidence="8 9">
    <name type="scientific">Asparagus officinalis</name>
    <name type="common">Garden asparagus</name>
    <dbReference type="NCBI Taxonomy" id="4686"/>
    <lineage>
        <taxon>Eukaryota</taxon>
        <taxon>Viridiplantae</taxon>
        <taxon>Streptophyta</taxon>
        <taxon>Embryophyta</taxon>
        <taxon>Tracheophyta</taxon>
        <taxon>Spermatophyta</taxon>
        <taxon>Magnoliopsida</taxon>
        <taxon>Liliopsida</taxon>
        <taxon>Asparagales</taxon>
        <taxon>Asparagaceae</taxon>
        <taxon>Asparagoideae</taxon>
        <taxon>Asparagus</taxon>
    </lineage>
</organism>
<dbReference type="InterPro" id="IPR036322">
    <property type="entry name" value="WD40_repeat_dom_sf"/>
</dbReference>
<dbReference type="GO" id="GO:0051301">
    <property type="term" value="P:cell division"/>
    <property type="evidence" value="ECO:0007669"/>
    <property type="project" value="UniProtKB-KW"/>
</dbReference>
<evidence type="ECO:0000256" key="4">
    <source>
        <dbReference type="ARBA" id="ARBA00022786"/>
    </source>
</evidence>
<keyword evidence="4" id="KW-0833">Ubl conjugation pathway</keyword>
<evidence type="ECO:0000256" key="1">
    <source>
        <dbReference type="ARBA" id="ARBA00016067"/>
    </source>
</evidence>
<dbReference type="GO" id="GO:0005680">
    <property type="term" value="C:anaphase-promoting complex"/>
    <property type="evidence" value="ECO:0007669"/>
    <property type="project" value="InterPro"/>
</dbReference>
<dbReference type="InterPro" id="IPR001680">
    <property type="entry name" value="WD40_rpt"/>
</dbReference>
<evidence type="ECO:0000256" key="2">
    <source>
        <dbReference type="ARBA" id="ARBA00022618"/>
    </source>
</evidence>
<feature type="domain" description="Anaphase-promoting complex subunit 4 long" evidence="7">
    <location>
        <begin position="278"/>
        <end position="479"/>
    </location>
</feature>
<keyword evidence="2" id="KW-0132">Cell division</keyword>
<dbReference type="Gene3D" id="2.130.10.10">
    <property type="entry name" value="YVTN repeat-like/Quinoprotein amine dehydrogenase"/>
    <property type="match status" value="1"/>
</dbReference>
<dbReference type="Proteomes" id="UP000243459">
    <property type="component" value="Chromosome 5"/>
</dbReference>
<evidence type="ECO:0000256" key="3">
    <source>
        <dbReference type="ARBA" id="ARBA00022776"/>
    </source>
</evidence>
<dbReference type="PANTHER" id="PTHR13260">
    <property type="entry name" value="ANAPHASE PROMOTING COMPLEX SUBUNIT 4 APC4"/>
    <property type="match status" value="1"/>
</dbReference>
<dbReference type="SUPFAM" id="SSF50978">
    <property type="entry name" value="WD40 repeat-like"/>
    <property type="match status" value="1"/>
</dbReference>
<protein>
    <recommendedName>
        <fullName evidence="1">Anaphase-promoting complex subunit 4</fullName>
    </recommendedName>
</protein>
<dbReference type="InterPro" id="IPR024790">
    <property type="entry name" value="APC4_long_dom"/>
</dbReference>
<name>A0A5P1EUC1_ASPOF</name>
<keyword evidence="3" id="KW-0498">Mitosis</keyword>
<evidence type="ECO:0000256" key="5">
    <source>
        <dbReference type="ARBA" id="ARBA00023306"/>
    </source>
</evidence>
<keyword evidence="9" id="KW-1185">Reference proteome</keyword>
<dbReference type="InterPro" id="IPR024977">
    <property type="entry name" value="Apc4-like_WD40_dom"/>
</dbReference>
<accession>A0A5P1EUC1</accession>
<evidence type="ECO:0000259" key="7">
    <source>
        <dbReference type="Pfam" id="PF12896"/>
    </source>
</evidence>
<dbReference type="EMBL" id="CM007385">
    <property type="protein sequence ID" value="ONK69635.1"/>
    <property type="molecule type" value="Genomic_DNA"/>
</dbReference>
<dbReference type="PANTHER" id="PTHR13260:SF0">
    <property type="entry name" value="ANAPHASE-PROMOTING COMPLEX SUBUNIT 4"/>
    <property type="match status" value="1"/>
</dbReference>
<evidence type="ECO:0000313" key="8">
    <source>
        <dbReference type="EMBL" id="ONK69635.1"/>
    </source>
</evidence>
<reference evidence="9" key="1">
    <citation type="journal article" date="2017" name="Nat. Commun.">
        <title>The asparagus genome sheds light on the origin and evolution of a young Y chromosome.</title>
        <authorList>
            <person name="Harkess A."/>
            <person name="Zhou J."/>
            <person name="Xu C."/>
            <person name="Bowers J.E."/>
            <person name="Van der Hulst R."/>
            <person name="Ayyampalayam S."/>
            <person name="Mercati F."/>
            <person name="Riccardi P."/>
            <person name="McKain M.R."/>
            <person name="Kakrana A."/>
            <person name="Tang H."/>
            <person name="Ray J."/>
            <person name="Groenendijk J."/>
            <person name="Arikit S."/>
            <person name="Mathioni S.M."/>
            <person name="Nakano M."/>
            <person name="Shan H."/>
            <person name="Telgmann-Rauber A."/>
            <person name="Kanno A."/>
            <person name="Yue Z."/>
            <person name="Chen H."/>
            <person name="Li W."/>
            <person name="Chen Y."/>
            <person name="Xu X."/>
            <person name="Zhang Y."/>
            <person name="Luo S."/>
            <person name="Chen H."/>
            <person name="Gao J."/>
            <person name="Mao Z."/>
            <person name="Pires J.C."/>
            <person name="Luo M."/>
            <person name="Kudrna D."/>
            <person name="Wing R.A."/>
            <person name="Meyers B.C."/>
            <person name="Yi K."/>
            <person name="Kong H."/>
            <person name="Lavrijsen P."/>
            <person name="Sunseri F."/>
            <person name="Falavigna A."/>
            <person name="Ye Y."/>
            <person name="Leebens-Mack J.H."/>
            <person name="Chen G."/>
        </authorList>
    </citation>
    <scope>NUCLEOTIDE SEQUENCE [LARGE SCALE GENOMIC DNA]</scope>
    <source>
        <strain evidence="9">cv. DH0086</strain>
    </source>
</reference>
<dbReference type="InterPro" id="IPR024789">
    <property type="entry name" value="APC4"/>
</dbReference>
<dbReference type="AlphaFoldDB" id="A0A5P1EUC1"/>
<gene>
    <name evidence="8" type="ORF">A4U43_C05F25140</name>
</gene>
<dbReference type="GO" id="GO:0034399">
    <property type="term" value="C:nuclear periphery"/>
    <property type="evidence" value="ECO:0007669"/>
    <property type="project" value="TreeGrafter"/>
</dbReference>
<dbReference type="Pfam" id="PF12894">
    <property type="entry name" value="ANAPC4_WD40"/>
    <property type="match status" value="1"/>
</dbReference>
<proteinExistence type="predicted"/>
<sequence length="790" mass="88824">MAEDEIDAELEESTSTAIPFQLQFEKPIPSLIKIAEWNPEKDLLAMVTEESKVFLHRFNWQRLWMISPGKCVTSLCWRPDGKAIAIGLEDGLISLHDVENGKLLRSIKLHNVAVTCLNWVEDGELMKVDRTMRFFPPPPRIPRMPGLVSGDNGLMDDPEDLFQDLLDSSHQHFNILCSGDKDGFICFSIFGIFPIGKINIHTLKLFFQNRFLELSTYELANASIQKVAFSKNLRELVVVSFGELSEEICTEKDKRTDAHETARLAKSTFNNAPLVGLHCFLLDTSIFSSRKIELHKVAVQGSNIENLLEVVRTSLSVMSKHWSGAMNSFHDKFDSLATLIESHGLESSPQDEFLSLLFGARTSPPLHQFLVNSLGESGLKRVAKALDGAGKELHLIVREHLQPAVEIIGFRIGELRGLSRWRTQYDTVGLNEKLINDATEHAGIFMVQVERFLRVLAIMMYQFQNFFNWLSKCIRILLSEPTDQIQPVNSELVVIFLKFLFDHDPVGQLLEVYEVNHSIEVDIDTMQRVEELVAFGGFSDTKFLHRTLAKEFNLLEECFKEAFFMPSSTVSSKIRCKDFLPLFPSSPVSFSSLDVPISVFYYKGVNHAASSGHTPEHNLMDYICFTIPDKSLDRINCIGIVRGFTDDSSSASKVAHSVEVVFLCIPEGHDCIDLSLYKETQLVLLLNEASSSADGTGRSWMIMIQLSDLSFTLVSKPLFANLWRLHELKASATDLHLDSGKVRCVPHTVTKPLAVSASRGVACLFSSRRHALVYILDEDEEEASDTEGGQ</sequence>
<evidence type="ECO:0000313" key="9">
    <source>
        <dbReference type="Proteomes" id="UP000243459"/>
    </source>
</evidence>
<keyword evidence="5" id="KW-0131">Cell cycle</keyword>
<dbReference type="SMART" id="SM00320">
    <property type="entry name" value="WD40"/>
    <property type="match status" value="2"/>
</dbReference>